<name>A0A921I6H4_9BACE</name>
<dbReference type="Proteomes" id="UP000747074">
    <property type="component" value="Unassembled WGS sequence"/>
</dbReference>
<gene>
    <name evidence="2" type="ORF">K8V07_04630</name>
</gene>
<reference evidence="2" key="1">
    <citation type="journal article" date="2021" name="PeerJ">
        <title>Extensive microbial diversity within the chicken gut microbiome revealed by metagenomics and culture.</title>
        <authorList>
            <person name="Gilroy R."/>
            <person name="Ravi A."/>
            <person name="Getino M."/>
            <person name="Pursley I."/>
            <person name="Horton D.L."/>
            <person name="Alikhan N.F."/>
            <person name="Baker D."/>
            <person name="Gharbi K."/>
            <person name="Hall N."/>
            <person name="Watson M."/>
            <person name="Adriaenssens E.M."/>
            <person name="Foster-Nyarko E."/>
            <person name="Jarju S."/>
            <person name="Secka A."/>
            <person name="Antonio M."/>
            <person name="Oren A."/>
            <person name="Chaudhuri R.R."/>
            <person name="La Ragione R."/>
            <person name="Hildebrand F."/>
            <person name="Pallen M.J."/>
        </authorList>
    </citation>
    <scope>NUCLEOTIDE SEQUENCE</scope>
    <source>
        <strain evidence="2">CHK154-13316</strain>
    </source>
</reference>
<dbReference type="AlphaFoldDB" id="A0A921I6H4"/>
<evidence type="ECO:0000313" key="3">
    <source>
        <dbReference type="Proteomes" id="UP000747074"/>
    </source>
</evidence>
<evidence type="ECO:0000256" key="1">
    <source>
        <dbReference type="SAM" id="MobiDB-lite"/>
    </source>
</evidence>
<proteinExistence type="predicted"/>
<organism evidence="2 3">
    <name type="scientific">Bacteroides xylanisolvens</name>
    <dbReference type="NCBI Taxonomy" id="371601"/>
    <lineage>
        <taxon>Bacteria</taxon>
        <taxon>Pseudomonadati</taxon>
        <taxon>Bacteroidota</taxon>
        <taxon>Bacteroidia</taxon>
        <taxon>Bacteroidales</taxon>
        <taxon>Bacteroidaceae</taxon>
        <taxon>Bacteroides</taxon>
    </lineage>
</organism>
<dbReference type="EMBL" id="DYVL01000061">
    <property type="protein sequence ID" value="HJG11194.1"/>
    <property type="molecule type" value="Genomic_DNA"/>
</dbReference>
<accession>A0A921I6H4</accession>
<protein>
    <submittedName>
        <fullName evidence="2">Uncharacterized protein</fullName>
    </submittedName>
</protein>
<reference evidence="2" key="2">
    <citation type="submission" date="2021-09" db="EMBL/GenBank/DDBJ databases">
        <authorList>
            <person name="Gilroy R."/>
        </authorList>
    </citation>
    <scope>NUCLEOTIDE SEQUENCE</scope>
    <source>
        <strain evidence="2">CHK154-13316</strain>
    </source>
</reference>
<sequence>MAQQHMKFGDYQPPDPDEDGYTPSYATTSTPGSGRTQRGVMKNSVMFTVEAYNLKWTNIKANVARRILQQVMNKNSFDFYHYCVHKSKWETSKFYAANFSLQADRLNEDEERIKQLSFQVTAIKPI</sequence>
<feature type="compositionally biased region" description="Polar residues" evidence="1">
    <location>
        <begin position="24"/>
        <end position="36"/>
    </location>
</feature>
<comment type="caution">
    <text evidence="2">The sequence shown here is derived from an EMBL/GenBank/DDBJ whole genome shotgun (WGS) entry which is preliminary data.</text>
</comment>
<feature type="region of interest" description="Disordered" evidence="1">
    <location>
        <begin position="1"/>
        <end position="38"/>
    </location>
</feature>
<evidence type="ECO:0000313" key="2">
    <source>
        <dbReference type="EMBL" id="HJG11194.1"/>
    </source>
</evidence>